<evidence type="ECO:0000313" key="8">
    <source>
        <dbReference type="Proteomes" id="UP001589595"/>
    </source>
</evidence>
<feature type="transmembrane region" description="Helical" evidence="6">
    <location>
        <begin position="379"/>
        <end position="399"/>
    </location>
</feature>
<feature type="transmembrane region" description="Helical" evidence="6">
    <location>
        <begin position="146"/>
        <end position="164"/>
    </location>
</feature>
<dbReference type="GO" id="GO:0005886">
    <property type="term" value="C:plasma membrane"/>
    <property type="evidence" value="ECO:0007669"/>
    <property type="project" value="UniProtKB-SubCell"/>
</dbReference>
<evidence type="ECO:0000256" key="4">
    <source>
        <dbReference type="ARBA" id="ARBA00022989"/>
    </source>
</evidence>
<evidence type="ECO:0000256" key="1">
    <source>
        <dbReference type="ARBA" id="ARBA00004651"/>
    </source>
</evidence>
<evidence type="ECO:0000256" key="2">
    <source>
        <dbReference type="ARBA" id="ARBA00022475"/>
    </source>
</evidence>
<dbReference type="PANTHER" id="PTHR30250:SF27">
    <property type="entry name" value="POLYSACCHARIDE BIOSYNTHESIS PROTEIN"/>
    <property type="match status" value="1"/>
</dbReference>
<dbReference type="AlphaFoldDB" id="A0ABD5MLB1"/>
<protein>
    <submittedName>
        <fullName evidence="7">Flippase</fullName>
    </submittedName>
</protein>
<feature type="transmembrane region" description="Helical" evidence="6">
    <location>
        <begin position="247"/>
        <end position="270"/>
    </location>
</feature>
<feature type="transmembrane region" description="Helical" evidence="6">
    <location>
        <begin position="71"/>
        <end position="93"/>
    </location>
</feature>
<dbReference type="InterPro" id="IPR002797">
    <property type="entry name" value="Polysacc_synth"/>
</dbReference>
<evidence type="ECO:0000256" key="3">
    <source>
        <dbReference type="ARBA" id="ARBA00022692"/>
    </source>
</evidence>
<feature type="transmembrane region" description="Helical" evidence="6">
    <location>
        <begin position="443"/>
        <end position="464"/>
    </location>
</feature>
<feature type="transmembrane region" description="Helical" evidence="6">
    <location>
        <begin position="411"/>
        <end position="431"/>
    </location>
</feature>
<feature type="transmembrane region" description="Helical" evidence="6">
    <location>
        <begin position="355"/>
        <end position="373"/>
    </location>
</feature>
<dbReference type="GeneID" id="67212181"/>
<dbReference type="PANTHER" id="PTHR30250">
    <property type="entry name" value="PST FAMILY PREDICTED COLANIC ACID TRANSPORTER"/>
    <property type="match status" value="1"/>
</dbReference>
<dbReference type="Pfam" id="PF01943">
    <property type="entry name" value="Polysacc_synt"/>
    <property type="match status" value="1"/>
</dbReference>
<dbReference type="InterPro" id="IPR050833">
    <property type="entry name" value="Poly_Biosynth_Transport"/>
</dbReference>
<feature type="transmembrane region" description="Helical" evidence="6">
    <location>
        <begin position="32"/>
        <end position="50"/>
    </location>
</feature>
<feature type="transmembrane region" description="Helical" evidence="6">
    <location>
        <begin position="170"/>
        <end position="189"/>
    </location>
</feature>
<gene>
    <name evidence="7" type="ORF">ACFFOL_01435</name>
</gene>
<dbReference type="CDD" id="cd13128">
    <property type="entry name" value="MATE_Wzx_like"/>
    <property type="match status" value="1"/>
</dbReference>
<feature type="transmembrane region" description="Helical" evidence="6">
    <location>
        <begin position="113"/>
        <end position="134"/>
    </location>
</feature>
<keyword evidence="2" id="KW-1003">Cell membrane</keyword>
<dbReference type="RefSeq" id="WP_222921942.1">
    <property type="nucleotide sequence ID" value="NZ_CP082286.1"/>
</dbReference>
<organism evidence="7 8">
    <name type="scientific">Halobaculum roseum</name>
    <dbReference type="NCBI Taxonomy" id="2175149"/>
    <lineage>
        <taxon>Archaea</taxon>
        <taxon>Methanobacteriati</taxon>
        <taxon>Methanobacteriota</taxon>
        <taxon>Stenosarchaea group</taxon>
        <taxon>Halobacteria</taxon>
        <taxon>Halobacteriales</taxon>
        <taxon>Haloferacaceae</taxon>
        <taxon>Halobaculum</taxon>
    </lineage>
</organism>
<evidence type="ECO:0000256" key="5">
    <source>
        <dbReference type="ARBA" id="ARBA00023136"/>
    </source>
</evidence>
<comment type="caution">
    <text evidence="7">The sequence shown here is derived from an EMBL/GenBank/DDBJ whole genome shotgun (WGS) entry which is preliminary data.</text>
</comment>
<feature type="transmembrane region" description="Helical" evidence="6">
    <location>
        <begin position="210"/>
        <end position="227"/>
    </location>
</feature>
<comment type="subcellular location">
    <subcellularLocation>
        <location evidence="1">Cell membrane</location>
        <topology evidence="1">Multi-pass membrane protein</topology>
    </subcellularLocation>
</comment>
<dbReference type="Proteomes" id="UP001589595">
    <property type="component" value="Unassembled WGS sequence"/>
</dbReference>
<feature type="transmembrane region" description="Helical" evidence="6">
    <location>
        <begin position="291"/>
        <end position="317"/>
    </location>
</feature>
<keyword evidence="4 6" id="KW-1133">Transmembrane helix</keyword>
<evidence type="ECO:0000256" key="6">
    <source>
        <dbReference type="SAM" id="Phobius"/>
    </source>
</evidence>
<keyword evidence="5 6" id="KW-0472">Membrane</keyword>
<sequence>MIIFAGLVFQLVVSFLAKIVIARTIGRVDYGAVTLGSTLLTIISTFAILGMNHGLSRYIPRKDDVEYKRSVVLSAYQIAIPTAVVAGLVVVLFSDEIAVRLFNDPSVGDILWIFGLAIPFAVTVQVGIGTIQGLQLSVPKVAVRNVTQPLTRFLLVGAVVFYGFGKTGMAWAYAGGHIAAALLLLYYVFNHLPLLERKPWTRMHSELLTFSLPLVVTSAMVVLLSRVDSFMLGVLATTGDVGVYGVVYPMAELLTAGLASFGFLFTPILSELHADQELEEMRRLCQVVTKWIFMVTLHVFMILTVFPEITISLSFGAEYADGSLALTNLAFGFFSHAVLGPNVNALTSIGRTRMIMYDNVVVTALSIALNILLIPQFTYIGAAVATTVSYVFLNILYTVQIHRVTGIHPFTAAMVRPGIIAAISIATIYLLTNEYLSSTPLTLFANFFVFIVVYTFGVLSFWGIKEEEIDLLLQMEDRFGVDLSMLKKVVVRVMK</sequence>
<evidence type="ECO:0000313" key="7">
    <source>
        <dbReference type="EMBL" id="MFB9822851.1"/>
    </source>
</evidence>
<keyword evidence="3 6" id="KW-0812">Transmembrane</keyword>
<proteinExistence type="predicted"/>
<name>A0ABD5MLB1_9EURY</name>
<reference evidence="7" key="1">
    <citation type="submission" date="2024-09" db="EMBL/GenBank/DDBJ databases">
        <authorList>
            <person name="Sun Q."/>
        </authorList>
    </citation>
    <scope>NUCLEOTIDE SEQUENCE [LARGE SCALE GENOMIC DNA]</scope>
    <source>
        <strain evidence="7">JCM 31273</strain>
    </source>
</reference>
<feature type="transmembrane region" description="Helical" evidence="6">
    <location>
        <begin position="323"/>
        <end position="343"/>
    </location>
</feature>
<accession>A0ABD5MLB1</accession>
<dbReference type="EMBL" id="JBHMAJ010000001">
    <property type="protein sequence ID" value="MFB9822851.1"/>
    <property type="molecule type" value="Genomic_DNA"/>
</dbReference>
<keyword evidence="8" id="KW-1185">Reference proteome</keyword>